<dbReference type="HAMAP" id="MF_03029">
    <property type="entry name" value="WDR12"/>
    <property type="match status" value="1"/>
</dbReference>
<dbReference type="CDD" id="cd00200">
    <property type="entry name" value="WD40"/>
    <property type="match status" value="1"/>
</dbReference>
<dbReference type="Gene3D" id="2.130.10.10">
    <property type="entry name" value="YVTN repeat-like/Quinoprotein amine dehydrogenase"/>
    <property type="match status" value="1"/>
</dbReference>
<organism evidence="12 13">
    <name type="scientific">Ascosphaera apis ARSEF 7405</name>
    <dbReference type="NCBI Taxonomy" id="392613"/>
    <lineage>
        <taxon>Eukaryota</taxon>
        <taxon>Fungi</taxon>
        <taxon>Dikarya</taxon>
        <taxon>Ascomycota</taxon>
        <taxon>Pezizomycotina</taxon>
        <taxon>Eurotiomycetes</taxon>
        <taxon>Eurotiomycetidae</taxon>
        <taxon>Onygenales</taxon>
        <taxon>Ascosphaeraceae</taxon>
        <taxon>Ascosphaera</taxon>
    </lineage>
</organism>
<name>A0A166PIN9_9EURO</name>
<dbReference type="PROSITE" id="PS50082">
    <property type="entry name" value="WD_REPEATS_2"/>
    <property type="match status" value="4"/>
</dbReference>
<feature type="repeat" description="WD" evidence="7">
    <location>
        <begin position="1171"/>
        <end position="1213"/>
    </location>
</feature>
<dbReference type="Gene3D" id="1.10.357.150">
    <property type="match status" value="1"/>
</dbReference>
<dbReference type="GO" id="GO:0007094">
    <property type="term" value="P:mitotic spindle assembly checkpoint signaling"/>
    <property type="evidence" value="ECO:0007669"/>
    <property type="project" value="TreeGrafter"/>
</dbReference>
<gene>
    <name evidence="6" type="primary">YTM1</name>
    <name evidence="12" type="ORF">AAP_00693</name>
</gene>
<keyword evidence="8" id="KW-0175">Coiled coil</keyword>
<comment type="subcellular location">
    <subcellularLocation>
        <location evidence="6">Nucleus</location>
        <location evidence="6">Nucleolus</location>
    </subcellularLocation>
    <subcellularLocation>
        <location evidence="6">Nucleus</location>
        <location evidence="6">Nucleoplasm</location>
    </subcellularLocation>
</comment>
<evidence type="ECO:0000256" key="1">
    <source>
        <dbReference type="ARBA" id="ARBA00022517"/>
    </source>
</evidence>
<feature type="repeat" description="WD" evidence="7">
    <location>
        <begin position="1084"/>
        <end position="1126"/>
    </location>
</feature>
<dbReference type="GO" id="GO:0005730">
    <property type="term" value="C:nucleolus"/>
    <property type="evidence" value="ECO:0007669"/>
    <property type="project" value="UniProtKB-SubCell"/>
</dbReference>
<dbReference type="InterPro" id="IPR020472">
    <property type="entry name" value="WD40_PAC1"/>
</dbReference>
<sequence length="1274" mass="140897">MAADPLQEQAARAVLDFLVEGSFPEDENVISSDFDTECCNRSLRLIQAEKTKAESELSVLSHNSIFEVDGWIKQAKQLQEDIERSRNTARNIVNEHETGKKLRARVHDASCKVELLRKEIALNEAVTHEFEHARSLRDRAAQLDGEIADGDVQASLRDLNELKRDCQRSQLSSHSSFSKVLREMVSSLEKKLLSTVISEWNGLVKISMAEHTLSISGEPETLRSLNSALNELGGSSEVTEQLQQFVFQILQETFATDDDSSHIISFEADRVQSSQQRESIGFPSKIDSVQTFLRFIHTRLPDDISAAILSASTTLLISTLIPNALSYSLSDDVLGMKTFQQYVDHAHNFVEQLRDLNCSGHNDLKEWSNKIPRLWLEQRRGFTLDQLRNDLWIGVKEAPKTVDLIETRRARENTPDQNLNTEEIDDWAVNWEVEETSQAHVSARPSKKGNIEDKSSTHDDDNQDGAWDWGDDTLETDTSNPQKAQPLPEKSTEDVVLNAENTLGDVLALKEHYTITPIPDMILSLIMKQVADFELLSSEGCSDLQIQQCGPGLLALPTLILALYRAIAPSIYLPSLASGNMYIHNDCKYLAGRLREIVNEHSLPRLEAEAAEVERFGKLCYSSEMQSHRVILTDLLEGAKGFSNCSSQPMMEDCRIAITSVYEHIRSAHAAWQPVLWKSALLQAVASLISTVIEKIIVAVEDLSDISASDSQYLVKLYTQISQLEDLFLPEGTTEAEKESGMVTPRTAVYVSKWLKFQYLINILESSLADIKYLWMEGELSLEYTEDEIIDLLEALFADSEYRRKAISDIKSVMDIEASSPAQAQVRIKLSTRDADISLPEGTGPILVPTNLRRYALSTVVNQLLDLEKAIPLEFLINGKYLRTSIDEYLTANGISAETTLDVEYVRALIPPLHVASFLHDDWVSDVDVLSGEGQDPRILSSSYDGLLRIWNNSSQTIAVSPSAEHGGHTASIKSAKFFSPTQLVSSGLDRTIRLWKYNENEDGFSGTISPHLELHGHTGSVENIQVHASSNRILSASTDHSVGLWSTKKSEAPAAPTTATRTSKRRKVHSSSNTPSRGPLALLKAHTAPVSGVVFDARDSTVGYSTSWDHTLRTWDLVTGALVDTRTTSHPLLSTAHLPDVHLIAAGTSARHITMIDPRVSATTVSAMTLRGHTNAVVTLARDPGSAYGLLSGSHDGTCRIWDLRSTKSDKDGVVGESIYSIPRKSLEGAGKRVGGEGVKVFGVCWDKTVGILSAGEDKAIQINRGEQILSTA</sequence>
<protein>
    <recommendedName>
        <fullName evidence="6">Ribosome biogenesis protein YTM1</fullName>
    </recommendedName>
</protein>
<keyword evidence="2 6" id="KW-0698">rRNA processing</keyword>
<comment type="similarity">
    <text evidence="6">Belongs to the WD repeat WDR12/YTM1 family.</text>
</comment>
<dbReference type="GO" id="GO:0005737">
    <property type="term" value="C:cytoplasm"/>
    <property type="evidence" value="ECO:0007669"/>
    <property type="project" value="GOC"/>
</dbReference>
<dbReference type="AlphaFoldDB" id="A0A166PIN9"/>
<feature type="compositionally biased region" description="Basic and acidic residues" evidence="9">
    <location>
        <begin position="449"/>
        <end position="460"/>
    </location>
</feature>
<keyword evidence="3 7" id="KW-0853">WD repeat</keyword>
<comment type="function">
    <text evidence="6">Component of the NOP7 complex, which is required for maturation of the 25S and 5.8S ribosomal RNAs and formation of the 60S ribosome.</text>
</comment>
<dbReference type="InterPro" id="IPR055148">
    <property type="entry name" value="ZW10_C_2"/>
</dbReference>
<dbReference type="GO" id="GO:0006888">
    <property type="term" value="P:endoplasmic reticulum to Golgi vesicle-mediated transport"/>
    <property type="evidence" value="ECO:0007669"/>
    <property type="project" value="TreeGrafter"/>
</dbReference>
<dbReference type="PANTHER" id="PTHR12205:SF0">
    <property type="entry name" value="CENTROMERE_KINETOCHORE PROTEIN ZW10 HOMOLOG"/>
    <property type="match status" value="1"/>
</dbReference>
<dbReference type="InterPro" id="IPR015943">
    <property type="entry name" value="WD40/YVTN_repeat-like_dom_sf"/>
</dbReference>
<proteinExistence type="inferred from homology"/>
<evidence type="ECO:0000256" key="4">
    <source>
        <dbReference type="ARBA" id="ARBA00022737"/>
    </source>
</evidence>
<evidence type="ECO:0000313" key="12">
    <source>
        <dbReference type="EMBL" id="KZZ97050.1"/>
    </source>
</evidence>
<dbReference type="InterPro" id="IPR019775">
    <property type="entry name" value="WD40_repeat_CS"/>
</dbReference>
<dbReference type="Pfam" id="PF00400">
    <property type="entry name" value="WD40"/>
    <property type="match status" value="5"/>
</dbReference>
<feature type="domain" description="ZW10 C-terminal helical" evidence="11">
    <location>
        <begin position="657"/>
        <end position="809"/>
    </location>
</feature>
<dbReference type="PRINTS" id="PR00320">
    <property type="entry name" value="GPROTEINBRPT"/>
</dbReference>
<dbReference type="GO" id="GO:0000463">
    <property type="term" value="P:maturation of LSU-rRNA from tricistronic rRNA transcript (SSU-rRNA, 5.8S rRNA, LSU-rRNA)"/>
    <property type="evidence" value="ECO:0007669"/>
    <property type="project" value="UniProtKB-UniRule"/>
</dbReference>
<dbReference type="InterPro" id="IPR028599">
    <property type="entry name" value="WDR12/Ytm1"/>
</dbReference>
<dbReference type="EMBL" id="AZGZ01000002">
    <property type="protein sequence ID" value="KZZ97050.1"/>
    <property type="molecule type" value="Genomic_DNA"/>
</dbReference>
<keyword evidence="1 6" id="KW-0690">Ribosome biogenesis</keyword>
<feature type="repeat" description="WD" evidence="7">
    <location>
        <begin position="1015"/>
        <end position="1056"/>
    </location>
</feature>
<dbReference type="InterPro" id="IPR046362">
    <property type="entry name" value="Zw10/DSL1_C_sf"/>
</dbReference>
<feature type="repeat" description="WD" evidence="7">
    <location>
        <begin position="966"/>
        <end position="1006"/>
    </location>
</feature>
<dbReference type="Pfam" id="PF22766">
    <property type="entry name" value="ZW10_C2"/>
    <property type="match status" value="1"/>
</dbReference>
<feature type="compositionally biased region" description="Low complexity" evidence="9">
    <location>
        <begin position="1053"/>
        <end position="1062"/>
    </location>
</feature>
<accession>A0A166PIN9</accession>
<comment type="subunit">
    <text evidence="6">Component of the NOP7 complex, composed of ERB1, NOP7 and YTM1. Within the NOP7 complex ERB1 appears to interact directly with NOP7 and YTM1. The NOP7 complex also associates with the 66S pre-ribosome.</text>
</comment>
<feature type="domain" description="NLE" evidence="10">
    <location>
        <begin position="826"/>
        <end position="890"/>
    </location>
</feature>
<dbReference type="PANTHER" id="PTHR12205">
    <property type="entry name" value="CENTROMERE/KINETOCHORE PROTEIN ZW10"/>
    <property type="match status" value="1"/>
</dbReference>
<dbReference type="Pfam" id="PF08154">
    <property type="entry name" value="NLE"/>
    <property type="match status" value="1"/>
</dbReference>
<feature type="region of interest" description="Disordered" evidence="9">
    <location>
        <begin position="436"/>
        <end position="492"/>
    </location>
</feature>
<dbReference type="InterPro" id="IPR036322">
    <property type="entry name" value="WD40_repeat_dom_sf"/>
</dbReference>
<evidence type="ECO:0000256" key="7">
    <source>
        <dbReference type="PROSITE-ProRule" id="PRU00221"/>
    </source>
</evidence>
<dbReference type="GO" id="GO:0030687">
    <property type="term" value="C:preribosome, large subunit precursor"/>
    <property type="evidence" value="ECO:0007669"/>
    <property type="project" value="UniProtKB-UniRule"/>
</dbReference>
<dbReference type="InterPro" id="IPR012972">
    <property type="entry name" value="NLE"/>
</dbReference>
<reference evidence="12 13" key="1">
    <citation type="journal article" date="2016" name="Genome Biol. Evol.">
        <title>Divergent and convergent evolution of fungal pathogenicity.</title>
        <authorList>
            <person name="Shang Y."/>
            <person name="Xiao G."/>
            <person name="Zheng P."/>
            <person name="Cen K."/>
            <person name="Zhan S."/>
            <person name="Wang C."/>
        </authorList>
    </citation>
    <scope>NUCLEOTIDE SEQUENCE [LARGE SCALE GENOMIC DNA]</scope>
    <source>
        <strain evidence="12 13">ARSEF 7405</strain>
    </source>
</reference>
<dbReference type="GO" id="GO:1990423">
    <property type="term" value="C:RZZ complex"/>
    <property type="evidence" value="ECO:0007669"/>
    <property type="project" value="TreeGrafter"/>
</dbReference>
<evidence type="ECO:0000256" key="8">
    <source>
        <dbReference type="SAM" id="Coils"/>
    </source>
</evidence>
<dbReference type="GO" id="GO:0043021">
    <property type="term" value="F:ribonucleoprotein complex binding"/>
    <property type="evidence" value="ECO:0007669"/>
    <property type="project" value="UniProtKB-UniRule"/>
</dbReference>
<dbReference type="PROSITE" id="PS50294">
    <property type="entry name" value="WD_REPEATS_REGION"/>
    <property type="match status" value="2"/>
</dbReference>
<dbReference type="GO" id="GO:0005654">
    <property type="term" value="C:nucleoplasm"/>
    <property type="evidence" value="ECO:0007669"/>
    <property type="project" value="UniProtKB-SubCell"/>
</dbReference>
<keyword evidence="4" id="KW-0677">Repeat</keyword>
<keyword evidence="13" id="KW-1185">Reference proteome</keyword>
<dbReference type="Proteomes" id="UP000242877">
    <property type="component" value="Unassembled WGS sequence"/>
</dbReference>
<dbReference type="VEuPathDB" id="FungiDB:AAP_00693"/>
<evidence type="ECO:0000256" key="9">
    <source>
        <dbReference type="SAM" id="MobiDB-lite"/>
    </source>
</evidence>
<evidence type="ECO:0000313" key="13">
    <source>
        <dbReference type="Proteomes" id="UP000242877"/>
    </source>
</evidence>
<dbReference type="SMART" id="SM00320">
    <property type="entry name" value="WD40"/>
    <property type="match status" value="6"/>
</dbReference>
<dbReference type="GO" id="GO:0000466">
    <property type="term" value="P:maturation of 5.8S rRNA from tricistronic rRNA transcript (SSU-rRNA, 5.8S rRNA, LSU-rRNA)"/>
    <property type="evidence" value="ECO:0007669"/>
    <property type="project" value="UniProtKB-UniRule"/>
</dbReference>
<evidence type="ECO:0000256" key="2">
    <source>
        <dbReference type="ARBA" id="ARBA00022552"/>
    </source>
</evidence>
<keyword evidence="5 6" id="KW-0539">Nucleus</keyword>
<dbReference type="InterPro" id="IPR001680">
    <property type="entry name" value="WD40_rpt"/>
</dbReference>
<evidence type="ECO:0000259" key="10">
    <source>
        <dbReference type="Pfam" id="PF08154"/>
    </source>
</evidence>
<dbReference type="PROSITE" id="PS00678">
    <property type="entry name" value="WD_REPEATS_1"/>
    <property type="match status" value="1"/>
</dbReference>
<evidence type="ECO:0000256" key="3">
    <source>
        <dbReference type="ARBA" id="ARBA00022574"/>
    </source>
</evidence>
<feature type="coiled-coil region" evidence="8">
    <location>
        <begin position="68"/>
        <end position="95"/>
    </location>
</feature>
<evidence type="ECO:0000256" key="6">
    <source>
        <dbReference type="HAMAP-Rule" id="MF_03029"/>
    </source>
</evidence>
<dbReference type="SUPFAM" id="SSF50978">
    <property type="entry name" value="WD40 repeat-like"/>
    <property type="match status" value="1"/>
</dbReference>
<evidence type="ECO:0000259" key="11">
    <source>
        <dbReference type="Pfam" id="PF22766"/>
    </source>
</evidence>
<comment type="caution">
    <text evidence="12">The sequence shown here is derived from an EMBL/GenBank/DDBJ whole genome shotgun (WGS) entry which is preliminary data.</text>
</comment>
<feature type="region of interest" description="Disordered" evidence="9">
    <location>
        <begin position="1047"/>
        <end position="1080"/>
    </location>
</feature>
<dbReference type="OrthoDB" id="534815at2759"/>
<evidence type="ECO:0000256" key="5">
    <source>
        <dbReference type="ARBA" id="ARBA00023242"/>
    </source>
</evidence>